<evidence type="ECO:0000313" key="3">
    <source>
        <dbReference type="Proteomes" id="UP000316196"/>
    </source>
</evidence>
<dbReference type="Gene3D" id="3.40.50.1820">
    <property type="entry name" value="alpha/beta hydrolase"/>
    <property type="match status" value="1"/>
</dbReference>
<organism evidence="2 3">
    <name type="scientific">Propioniferax innocua</name>
    <dbReference type="NCBI Taxonomy" id="1753"/>
    <lineage>
        <taxon>Bacteria</taxon>
        <taxon>Bacillati</taxon>
        <taxon>Actinomycetota</taxon>
        <taxon>Actinomycetes</taxon>
        <taxon>Propionibacteriales</taxon>
        <taxon>Propionibacteriaceae</taxon>
        <taxon>Propioniferax</taxon>
    </lineage>
</organism>
<dbReference type="InterPro" id="IPR029058">
    <property type="entry name" value="AB_hydrolase_fold"/>
</dbReference>
<feature type="region of interest" description="Disordered" evidence="1">
    <location>
        <begin position="31"/>
        <end position="55"/>
    </location>
</feature>
<feature type="compositionally biased region" description="Basic and acidic residues" evidence="1">
    <location>
        <begin position="34"/>
        <end position="43"/>
    </location>
</feature>
<dbReference type="OrthoDB" id="332706at2"/>
<dbReference type="PANTHER" id="PTHR35560:SF3">
    <property type="entry name" value="PEPTIDASE S9 PROLYL OLIGOPEPTIDASE CATALYTIC DOMAIN-CONTAINING PROTEIN"/>
    <property type="match status" value="1"/>
</dbReference>
<reference evidence="2 3" key="1">
    <citation type="submission" date="2019-06" db="EMBL/GenBank/DDBJ databases">
        <title>Sequencing the genomes of 1000 actinobacteria strains.</title>
        <authorList>
            <person name="Klenk H.-P."/>
        </authorList>
    </citation>
    <scope>NUCLEOTIDE SEQUENCE [LARGE SCALE GENOMIC DNA]</scope>
    <source>
        <strain evidence="2 3">DSM 8251</strain>
    </source>
</reference>
<dbReference type="RefSeq" id="WP_142093779.1">
    <property type="nucleotide sequence ID" value="NZ_BAAAMD010000004.1"/>
</dbReference>
<sequence>MERRAGPVTLSVLISLVGLVLIAGLTLTAGPPEKPGDSLEPGRPEASSVTRSAAQRSADVDGYALDYCGNAEVTDIPESTRRIVIVIHGLSGDACNLAQAALDVTDPDTVVVAPLFTSSDLHHLSWIHQSWIHGDVTRPLGSDRDPGPSSFTVVDRLIGAMGAGDGEGPDLVIAGFSAGGQFVNRYAAASSITADEYIVMAPSSYLWFDEQRPEPKTSGEQASACSAVNQWKFGLENRNQYAAASTKTEMRKRYSARNVLYVVGGEDDSPTSRGLDHSCGAEAQGSNRLERMENYHQALERFFGPDIHERHEMRIVPGVAHNGPKLLRSASARQVLRG</sequence>
<keyword evidence="3" id="KW-1185">Reference proteome</keyword>
<dbReference type="Proteomes" id="UP000316196">
    <property type="component" value="Unassembled WGS sequence"/>
</dbReference>
<dbReference type="SUPFAM" id="SSF53474">
    <property type="entry name" value="alpha/beta-Hydrolases"/>
    <property type="match status" value="1"/>
</dbReference>
<comment type="caution">
    <text evidence="2">The sequence shown here is derived from an EMBL/GenBank/DDBJ whole genome shotgun (WGS) entry which is preliminary data.</text>
</comment>
<accession>A0A542ZCE0</accession>
<evidence type="ECO:0000256" key="1">
    <source>
        <dbReference type="SAM" id="MobiDB-lite"/>
    </source>
</evidence>
<protein>
    <submittedName>
        <fullName evidence="2">Uncharacterized protein</fullName>
    </submittedName>
</protein>
<gene>
    <name evidence="2" type="ORF">FB460_1816</name>
</gene>
<name>A0A542ZCE0_9ACTN</name>
<dbReference type="EMBL" id="VFOR01000002">
    <property type="protein sequence ID" value="TQL57967.1"/>
    <property type="molecule type" value="Genomic_DNA"/>
</dbReference>
<proteinExistence type="predicted"/>
<dbReference type="AlphaFoldDB" id="A0A542ZCE0"/>
<evidence type="ECO:0000313" key="2">
    <source>
        <dbReference type="EMBL" id="TQL57967.1"/>
    </source>
</evidence>
<dbReference type="PANTHER" id="PTHR35560">
    <property type="entry name" value="BLL0132 PROTEIN"/>
    <property type="match status" value="1"/>
</dbReference>